<reference evidence="2 3" key="1">
    <citation type="submission" date="2015-11" db="EMBL/GenBank/DDBJ databases">
        <title>Genomic analysis of 38 Legionella species identifies large and diverse effector repertoires.</title>
        <authorList>
            <person name="Burstein D."/>
            <person name="Amaro F."/>
            <person name="Zusman T."/>
            <person name="Lifshitz Z."/>
            <person name="Cohen O."/>
            <person name="Gilbert J.A."/>
            <person name="Pupko T."/>
            <person name="Shuman H.A."/>
            <person name="Segal G."/>
        </authorList>
    </citation>
    <scope>NUCLEOTIDE SEQUENCE [LARGE SCALE GENOMIC DNA]</scope>
    <source>
        <strain evidence="2 3">BL-540</strain>
    </source>
</reference>
<evidence type="ECO:0000313" key="3">
    <source>
        <dbReference type="Proteomes" id="UP000055035"/>
    </source>
</evidence>
<accession>A0A0W0VAG3</accession>
<feature type="transmembrane region" description="Helical" evidence="1">
    <location>
        <begin position="262"/>
        <end position="286"/>
    </location>
</feature>
<evidence type="ECO:0000313" key="2">
    <source>
        <dbReference type="EMBL" id="KTD17141.1"/>
    </source>
</evidence>
<sequence>MLRLGELLRKQGHFLLENDHYALLYIAILALIPFATWLSVAIVALITLRKGWVSGLKGLMIGSASFLLLYLTSSPWVGILNVITTFLPCFLMALALRGTMSWRFTMAFIVFMALIALALIHWLVPGWIEAQLHSIQALLKELDREGNMPGLLNNQDAFNPIIIANYVVGIQVLSLVLSATVSLMLARSVQARLFYPDGFRQEMLQFRGSSWGVIALLIAAIGAYQQNLLAISCLPLLIVYYVSAGVSLGFNVLTKGKGIGTLFLILLPLVILPFVMLPIYVILGALDSLFNFRSRLHTKAG</sequence>
<feature type="transmembrane region" description="Helical" evidence="1">
    <location>
        <begin position="52"/>
        <end position="70"/>
    </location>
</feature>
<organism evidence="2 3">
    <name type="scientific">Legionella jordanis</name>
    <dbReference type="NCBI Taxonomy" id="456"/>
    <lineage>
        <taxon>Bacteria</taxon>
        <taxon>Pseudomonadati</taxon>
        <taxon>Pseudomonadota</taxon>
        <taxon>Gammaproteobacteria</taxon>
        <taxon>Legionellales</taxon>
        <taxon>Legionellaceae</taxon>
        <taxon>Legionella</taxon>
    </lineage>
</organism>
<dbReference type="OrthoDB" id="5659946at2"/>
<feature type="transmembrane region" description="Helical" evidence="1">
    <location>
        <begin position="206"/>
        <end position="223"/>
    </location>
</feature>
<feature type="transmembrane region" description="Helical" evidence="1">
    <location>
        <begin position="20"/>
        <end position="45"/>
    </location>
</feature>
<dbReference type="Proteomes" id="UP000055035">
    <property type="component" value="Unassembled WGS sequence"/>
</dbReference>
<feature type="transmembrane region" description="Helical" evidence="1">
    <location>
        <begin position="103"/>
        <end position="124"/>
    </location>
</feature>
<protein>
    <submittedName>
        <fullName evidence="2">Membrane protein</fullName>
    </submittedName>
</protein>
<dbReference type="EMBL" id="LNYJ01000011">
    <property type="protein sequence ID" value="KTD17141.1"/>
    <property type="molecule type" value="Genomic_DNA"/>
</dbReference>
<comment type="caution">
    <text evidence="2">The sequence shown here is derived from an EMBL/GenBank/DDBJ whole genome shotgun (WGS) entry which is preliminary data.</text>
</comment>
<keyword evidence="1" id="KW-0812">Transmembrane</keyword>
<dbReference type="STRING" id="456.Ljor_1447"/>
<dbReference type="RefSeq" id="WP_058470931.1">
    <property type="nucleotide sequence ID" value="NZ_CAAAIC010000003.1"/>
</dbReference>
<feature type="transmembrane region" description="Helical" evidence="1">
    <location>
        <begin position="229"/>
        <end position="250"/>
    </location>
</feature>
<gene>
    <name evidence="2" type="ORF">Ljor_1447</name>
</gene>
<keyword evidence="3" id="KW-1185">Reference proteome</keyword>
<proteinExistence type="predicted"/>
<keyword evidence="1" id="KW-0472">Membrane</keyword>
<name>A0A0W0VAG3_9GAMM</name>
<evidence type="ECO:0000256" key="1">
    <source>
        <dbReference type="SAM" id="Phobius"/>
    </source>
</evidence>
<dbReference type="PATRIC" id="fig|456.5.peg.1548"/>
<keyword evidence="1" id="KW-1133">Transmembrane helix</keyword>
<dbReference type="AlphaFoldDB" id="A0A0W0VAG3"/>
<feature type="transmembrane region" description="Helical" evidence="1">
    <location>
        <begin position="161"/>
        <end position="185"/>
    </location>
</feature>
<feature type="transmembrane region" description="Helical" evidence="1">
    <location>
        <begin position="76"/>
        <end position="96"/>
    </location>
</feature>